<gene>
    <name evidence="15 18" type="primary">rnc</name>
    <name evidence="18" type="ORF">G3M78_10875</name>
</gene>
<feature type="domain" description="RNase III" evidence="17">
    <location>
        <begin position="10"/>
        <end position="138"/>
    </location>
</feature>
<evidence type="ECO:0000259" key="16">
    <source>
        <dbReference type="PROSITE" id="PS50137"/>
    </source>
</evidence>
<dbReference type="SUPFAM" id="SSF54768">
    <property type="entry name" value="dsRNA-binding domain-like"/>
    <property type="match status" value="1"/>
</dbReference>
<proteinExistence type="inferred from homology"/>
<evidence type="ECO:0000259" key="17">
    <source>
        <dbReference type="PROSITE" id="PS50142"/>
    </source>
</evidence>
<comment type="similarity">
    <text evidence="3">Belongs to the ribonuclease III family.</text>
</comment>
<dbReference type="GO" id="GO:0019843">
    <property type="term" value="F:rRNA binding"/>
    <property type="evidence" value="ECO:0007669"/>
    <property type="project" value="UniProtKB-KW"/>
</dbReference>
<keyword evidence="6 15" id="KW-0698">rRNA processing</keyword>
<feature type="active site" evidence="15">
    <location>
        <position position="55"/>
    </location>
</feature>
<comment type="cofactor">
    <cofactor evidence="15">
        <name>Mg(2+)</name>
        <dbReference type="ChEBI" id="CHEBI:18420"/>
    </cofactor>
</comment>
<keyword evidence="11 15" id="KW-0255">Endonuclease</keyword>
<dbReference type="NCBIfam" id="TIGR02191">
    <property type="entry name" value="RNaseIII"/>
    <property type="match status" value="1"/>
</dbReference>
<comment type="function">
    <text evidence="15">Digests double-stranded RNA. Involved in the processing of primary rRNA transcript to yield the immediate precursors to the large and small rRNAs (23S and 16S). Processes some mRNAs, and tRNAs when they are encoded in the rRNA operon. Processes pre-crRNA and tracrRNA of type II CRISPR loci if present in the organism.</text>
</comment>
<evidence type="ECO:0000256" key="7">
    <source>
        <dbReference type="ARBA" id="ARBA00022664"/>
    </source>
</evidence>
<evidence type="ECO:0000256" key="6">
    <source>
        <dbReference type="ARBA" id="ARBA00022552"/>
    </source>
</evidence>
<keyword evidence="13 15" id="KW-0460">Magnesium</keyword>
<dbReference type="HAMAP" id="MF_00104">
    <property type="entry name" value="RNase_III"/>
    <property type="match status" value="1"/>
</dbReference>
<dbReference type="InterPro" id="IPR014720">
    <property type="entry name" value="dsRBD_dom"/>
</dbReference>
<feature type="domain" description="DRBM" evidence="16">
    <location>
        <begin position="165"/>
        <end position="234"/>
    </location>
</feature>
<feature type="binding site" evidence="15">
    <location>
        <position position="124"/>
    </location>
    <ligand>
        <name>Mg(2+)</name>
        <dbReference type="ChEBI" id="CHEBI:18420"/>
    </ligand>
</feature>
<dbReference type="Proteomes" id="UP000594464">
    <property type="component" value="Chromosome"/>
</dbReference>
<reference evidence="19" key="1">
    <citation type="submission" date="2020-02" db="EMBL/GenBank/DDBJ databases">
        <title>Genomic and physiological characterization of two novel Nitrospinaceae genera.</title>
        <authorList>
            <person name="Mueller A.J."/>
            <person name="Jung M.-Y."/>
            <person name="Strachan C.R."/>
            <person name="Herbold C.W."/>
            <person name="Kirkegaard R.H."/>
            <person name="Daims H."/>
        </authorList>
    </citation>
    <scope>NUCLEOTIDE SEQUENCE [LARGE SCALE GENOMIC DNA]</scope>
</reference>
<dbReference type="FunFam" id="3.30.160.20:FF:000003">
    <property type="entry name" value="Ribonuclease 3"/>
    <property type="match status" value="1"/>
</dbReference>
<dbReference type="Pfam" id="PF14622">
    <property type="entry name" value="Ribonucleas_3_3"/>
    <property type="match status" value="1"/>
</dbReference>
<evidence type="ECO:0000256" key="14">
    <source>
        <dbReference type="ARBA" id="ARBA00022884"/>
    </source>
</evidence>
<comment type="subunit">
    <text evidence="4 15">Homodimer.</text>
</comment>
<dbReference type="CDD" id="cd10845">
    <property type="entry name" value="DSRM_RNAse_III_family"/>
    <property type="match status" value="1"/>
</dbReference>
<dbReference type="Gene3D" id="3.30.160.20">
    <property type="match status" value="1"/>
</dbReference>
<organism evidence="18 19">
    <name type="scientific">Candidatus Nitrohelix vancouverensis</name>
    <dbReference type="NCBI Taxonomy" id="2705534"/>
    <lineage>
        <taxon>Bacteria</taxon>
        <taxon>Pseudomonadati</taxon>
        <taxon>Nitrospinota/Tectimicrobiota group</taxon>
        <taxon>Nitrospinota</taxon>
        <taxon>Nitrospinia</taxon>
        <taxon>Nitrospinales</taxon>
        <taxon>Nitrospinaceae</taxon>
        <taxon>Candidatus Nitrohelix</taxon>
    </lineage>
</organism>
<evidence type="ECO:0000256" key="11">
    <source>
        <dbReference type="ARBA" id="ARBA00022759"/>
    </source>
</evidence>
<evidence type="ECO:0000256" key="12">
    <source>
        <dbReference type="ARBA" id="ARBA00022801"/>
    </source>
</evidence>
<evidence type="ECO:0000256" key="9">
    <source>
        <dbReference type="ARBA" id="ARBA00022722"/>
    </source>
</evidence>
<dbReference type="SMART" id="SM00358">
    <property type="entry name" value="DSRM"/>
    <property type="match status" value="1"/>
</dbReference>
<evidence type="ECO:0000313" key="19">
    <source>
        <dbReference type="Proteomes" id="UP000594464"/>
    </source>
</evidence>
<accession>A0A7T0G404</accession>
<feature type="active site" evidence="15">
    <location>
        <position position="127"/>
    </location>
</feature>
<evidence type="ECO:0000256" key="15">
    <source>
        <dbReference type="HAMAP-Rule" id="MF_00104"/>
    </source>
</evidence>
<dbReference type="PROSITE" id="PS00517">
    <property type="entry name" value="RNASE_3_1"/>
    <property type="match status" value="1"/>
</dbReference>
<dbReference type="InterPro" id="IPR000999">
    <property type="entry name" value="RNase_III_dom"/>
</dbReference>
<dbReference type="Pfam" id="PF00035">
    <property type="entry name" value="dsrm"/>
    <property type="match status" value="1"/>
</dbReference>
<dbReference type="GO" id="GO:0008033">
    <property type="term" value="P:tRNA processing"/>
    <property type="evidence" value="ECO:0007669"/>
    <property type="project" value="UniProtKB-KW"/>
</dbReference>
<evidence type="ECO:0000256" key="8">
    <source>
        <dbReference type="ARBA" id="ARBA00022694"/>
    </source>
</evidence>
<name>A0A7T0G404_9BACT</name>
<dbReference type="PROSITE" id="PS50137">
    <property type="entry name" value="DS_RBD"/>
    <property type="match status" value="1"/>
</dbReference>
<dbReference type="PROSITE" id="PS50142">
    <property type="entry name" value="RNASE_3_2"/>
    <property type="match status" value="1"/>
</dbReference>
<dbReference type="GO" id="GO:0046872">
    <property type="term" value="F:metal ion binding"/>
    <property type="evidence" value="ECO:0007669"/>
    <property type="project" value="UniProtKB-KW"/>
</dbReference>
<dbReference type="Gene3D" id="1.10.1520.10">
    <property type="entry name" value="Ribonuclease III domain"/>
    <property type="match status" value="1"/>
</dbReference>
<sequence length="237" mass="26950">MVSDSRQLELDDLQEKLGYRFKSLDLLNKSLTHKSYTHENKTRVKHNERFEFLGDSVLDLVVSEFMIREYSDHGEGVLSKIRAAVVNESCLAEMARAIDLGRFLLLGKGEENTKGREKSSLLANAFEALAGALYVDGGLEPVRKSLFPLLKVEIEALENSQNYRDYKSDLQEYTQEKLVCIPIYKVVRESGPDHDKRFEVEVTVNDRVEGKGIGRSKKEAEQVAAMMALRQFQSKND</sequence>
<keyword evidence="14 15" id="KW-0694">RNA-binding</keyword>
<dbReference type="PANTHER" id="PTHR11207:SF0">
    <property type="entry name" value="RIBONUCLEASE 3"/>
    <property type="match status" value="1"/>
</dbReference>
<feature type="binding site" evidence="15">
    <location>
        <position position="51"/>
    </location>
    <ligand>
        <name>Mg(2+)</name>
        <dbReference type="ChEBI" id="CHEBI:18420"/>
    </ligand>
</feature>
<dbReference type="GO" id="GO:0005737">
    <property type="term" value="C:cytoplasm"/>
    <property type="evidence" value="ECO:0007669"/>
    <property type="project" value="UniProtKB-SubCell"/>
</dbReference>
<evidence type="ECO:0000256" key="5">
    <source>
        <dbReference type="ARBA" id="ARBA00022490"/>
    </source>
</evidence>
<dbReference type="GO" id="GO:0042802">
    <property type="term" value="F:identical protein binding"/>
    <property type="evidence" value="ECO:0007669"/>
    <property type="project" value="UniProtKB-ARBA"/>
</dbReference>
<comment type="catalytic activity">
    <reaction evidence="1 15">
        <text>Endonucleolytic cleavage to 5'-phosphomonoester.</text>
        <dbReference type="EC" id="3.1.26.3"/>
    </reaction>
</comment>
<dbReference type="GO" id="GO:0004525">
    <property type="term" value="F:ribonuclease III activity"/>
    <property type="evidence" value="ECO:0007669"/>
    <property type="project" value="UniProtKB-UniRule"/>
</dbReference>
<keyword evidence="8 15" id="KW-0819">tRNA processing</keyword>
<dbReference type="GO" id="GO:0006364">
    <property type="term" value="P:rRNA processing"/>
    <property type="evidence" value="ECO:0007669"/>
    <property type="project" value="UniProtKB-UniRule"/>
</dbReference>
<evidence type="ECO:0000256" key="4">
    <source>
        <dbReference type="ARBA" id="ARBA00011738"/>
    </source>
</evidence>
<keyword evidence="9 15" id="KW-0540">Nuclease</keyword>
<feature type="binding site" evidence="15">
    <location>
        <position position="127"/>
    </location>
    <ligand>
        <name>Mg(2+)</name>
        <dbReference type="ChEBI" id="CHEBI:18420"/>
    </ligand>
</feature>
<evidence type="ECO:0000256" key="1">
    <source>
        <dbReference type="ARBA" id="ARBA00000109"/>
    </source>
</evidence>
<keyword evidence="7 15" id="KW-0507">mRNA processing</keyword>
<evidence type="ECO:0000256" key="10">
    <source>
        <dbReference type="ARBA" id="ARBA00022723"/>
    </source>
</evidence>
<keyword evidence="5 15" id="KW-0963">Cytoplasm</keyword>
<dbReference type="EMBL" id="CP048620">
    <property type="protein sequence ID" value="QPJ65868.1"/>
    <property type="molecule type" value="Genomic_DNA"/>
</dbReference>
<dbReference type="InterPro" id="IPR036389">
    <property type="entry name" value="RNase_III_sf"/>
</dbReference>
<dbReference type="EC" id="3.1.26.3" evidence="15"/>
<dbReference type="AlphaFoldDB" id="A0A7T0G404"/>
<keyword evidence="10 15" id="KW-0479">Metal-binding</keyword>
<dbReference type="InterPro" id="IPR011907">
    <property type="entry name" value="RNase_III"/>
</dbReference>
<comment type="subcellular location">
    <subcellularLocation>
        <location evidence="2 15">Cytoplasm</location>
    </subcellularLocation>
</comment>
<dbReference type="CDD" id="cd00593">
    <property type="entry name" value="RIBOc"/>
    <property type="match status" value="1"/>
</dbReference>
<keyword evidence="12 15" id="KW-0378">Hydrolase</keyword>
<dbReference type="FunFam" id="1.10.1520.10:FF:000001">
    <property type="entry name" value="Ribonuclease 3"/>
    <property type="match status" value="1"/>
</dbReference>
<protein>
    <recommendedName>
        <fullName evidence="15">Ribonuclease 3</fullName>
        <ecNumber evidence="15">3.1.26.3</ecNumber>
    </recommendedName>
    <alternativeName>
        <fullName evidence="15">Ribonuclease III</fullName>
        <shortName evidence="15">RNase III</shortName>
    </alternativeName>
</protein>
<dbReference type="KEGG" id="nva:G3M78_10875"/>
<evidence type="ECO:0000256" key="13">
    <source>
        <dbReference type="ARBA" id="ARBA00022842"/>
    </source>
</evidence>
<evidence type="ECO:0000256" key="3">
    <source>
        <dbReference type="ARBA" id="ARBA00010183"/>
    </source>
</evidence>
<evidence type="ECO:0000256" key="2">
    <source>
        <dbReference type="ARBA" id="ARBA00004496"/>
    </source>
</evidence>
<dbReference type="SUPFAM" id="SSF69065">
    <property type="entry name" value="RNase III domain-like"/>
    <property type="match status" value="1"/>
</dbReference>
<dbReference type="GO" id="GO:0003725">
    <property type="term" value="F:double-stranded RNA binding"/>
    <property type="evidence" value="ECO:0007669"/>
    <property type="project" value="TreeGrafter"/>
</dbReference>
<evidence type="ECO:0000313" key="18">
    <source>
        <dbReference type="EMBL" id="QPJ65868.1"/>
    </source>
</evidence>
<dbReference type="GO" id="GO:0006397">
    <property type="term" value="P:mRNA processing"/>
    <property type="evidence" value="ECO:0007669"/>
    <property type="project" value="UniProtKB-UniRule"/>
</dbReference>
<keyword evidence="15" id="KW-0699">rRNA-binding</keyword>
<dbReference type="PANTHER" id="PTHR11207">
    <property type="entry name" value="RIBONUCLEASE III"/>
    <property type="match status" value="1"/>
</dbReference>
<dbReference type="SMART" id="SM00535">
    <property type="entry name" value="RIBOc"/>
    <property type="match status" value="1"/>
</dbReference>
<dbReference type="GO" id="GO:0010468">
    <property type="term" value="P:regulation of gene expression"/>
    <property type="evidence" value="ECO:0007669"/>
    <property type="project" value="TreeGrafter"/>
</dbReference>